<dbReference type="InterPro" id="IPR013766">
    <property type="entry name" value="Thioredoxin_domain"/>
</dbReference>
<dbReference type="PROSITE" id="PS01265">
    <property type="entry name" value="TPX"/>
    <property type="match status" value="1"/>
</dbReference>
<dbReference type="AlphaFoldDB" id="A0A7X9FPW9"/>
<keyword evidence="3 7" id="KW-0560">Oxidoreductase</keyword>
<reference evidence="7 8" key="1">
    <citation type="journal article" date="2020" name="Biotechnol. Biofuels">
        <title>New insights from the biogas microbiome by comprehensive genome-resolved metagenomics of nearly 1600 species originating from multiple anaerobic digesters.</title>
        <authorList>
            <person name="Campanaro S."/>
            <person name="Treu L."/>
            <person name="Rodriguez-R L.M."/>
            <person name="Kovalovszki A."/>
            <person name="Ziels R.M."/>
            <person name="Maus I."/>
            <person name="Zhu X."/>
            <person name="Kougias P.G."/>
            <person name="Basile A."/>
            <person name="Luo G."/>
            <person name="Schluter A."/>
            <person name="Konstantinidis K.T."/>
            <person name="Angelidaki I."/>
        </authorList>
    </citation>
    <scope>NUCLEOTIDE SEQUENCE [LARGE SCALE GENOMIC DNA]</scope>
    <source>
        <strain evidence="7">AS27yjCOA_65</strain>
    </source>
</reference>
<dbReference type="EMBL" id="JAAZON010000118">
    <property type="protein sequence ID" value="NMC62117.1"/>
    <property type="molecule type" value="Genomic_DNA"/>
</dbReference>
<evidence type="ECO:0000256" key="4">
    <source>
        <dbReference type="ARBA" id="ARBA00023157"/>
    </source>
</evidence>
<dbReference type="InterPro" id="IPR018219">
    <property type="entry name" value="Tpx_CS"/>
</dbReference>
<evidence type="ECO:0000256" key="5">
    <source>
        <dbReference type="ARBA" id="ARBA00023284"/>
    </source>
</evidence>
<dbReference type="EC" id="1.11.1.-" evidence="7"/>
<evidence type="ECO:0000259" key="6">
    <source>
        <dbReference type="PROSITE" id="PS51352"/>
    </source>
</evidence>
<keyword evidence="1 7" id="KW-0575">Peroxidase</keyword>
<gene>
    <name evidence="7" type="primary">tpx</name>
    <name evidence="7" type="ORF">GYA55_03015</name>
</gene>
<organism evidence="7 8">
    <name type="scientific">SAR324 cluster bacterium</name>
    <dbReference type="NCBI Taxonomy" id="2024889"/>
    <lineage>
        <taxon>Bacteria</taxon>
        <taxon>Deltaproteobacteria</taxon>
        <taxon>SAR324 cluster</taxon>
    </lineage>
</organism>
<dbReference type="InterPro" id="IPR013740">
    <property type="entry name" value="Redoxin"/>
</dbReference>
<dbReference type="PANTHER" id="PTHR43110:SF1">
    <property type="entry name" value="THIOL PEROXIDASE"/>
    <property type="match status" value="1"/>
</dbReference>
<dbReference type="PROSITE" id="PS51352">
    <property type="entry name" value="THIOREDOXIN_2"/>
    <property type="match status" value="1"/>
</dbReference>
<accession>A0A7X9FPW9</accession>
<comment type="caution">
    <text evidence="7">The sequence shown here is derived from an EMBL/GenBank/DDBJ whole genome shotgun (WGS) entry which is preliminary data.</text>
</comment>
<evidence type="ECO:0000313" key="7">
    <source>
        <dbReference type="EMBL" id="NMC62117.1"/>
    </source>
</evidence>
<keyword evidence="5" id="KW-0676">Redox-active center</keyword>
<dbReference type="GO" id="GO:0008379">
    <property type="term" value="F:thioredoxin peroxidase activity"/>
    <property type="evidence" value="ECO:0007669"/>
    <property type="project" value="InterPro"/>
</dbReference>
<evidence type="ECO:0000256" key="1">
    <source>
        <dbReference type="ARBA" id="ARBA00022559"/>
    </source>
</evidence>
<dbReference type="InterPro" id="IPR002065">
    <property type="entry name" value="TPX"/>
</dbReference>
<dbReference type="Gene3D" id="3.40.30.10">
    <property type="entry name" value="Glutaredoxin"/>
    <property type="match status" value="1"/>
</dbReference>
<dbReference type="InterPro" id="IPR050455">
    <property type="entry name" value="Tpx_Peroxidase_subfamily"/>
</dbReference>
<evidence type="ECO:0000313" key="8">
    <source>
        <dbReference type="Proteomes" id="UP000524246"/>
    </source>
</evidence>
<proteinExistence type="predicted"/>
<keyword evidence="4" id="KW-1015">Disulfide bond</keyword>
<dbReference type="CDD" id="cd03014">
    <property type="entry name" value="PRX_Atyp2cys"/>
    <property type="match status" value="1"/>
</dbReference>
<dbReference type="NCBIfam" id="NF001808">
    <property type="entry name" value="PRK00522.1"/>
    <property type="match status" value="1"/>
</dbReference>
<keyword evidence="2" id="KW-0049">Antioxidant</keyword>
<evidence type="ECO:0000256" key="3">
    <source>
        <dbReference type="ARBA" id="ARBA00023002"/>
    </source>
</evidence>
<evidence type="ECO:0000256" key="2">
    <source>
        <dbReference type="ARBA" id="ARBA00022862"/>
    </source>
</evidence>
<protein>
    <submittedName>
        <fullName evidence="7">Thiol peroxidase</fullName>
        <ecNumber evidence="7">1.11.1.-</ecNumber>
    </submittedName>
</protein>
<dbReference type="Pfam" id="PF08534">
    <property type="entry name" value="Redoxin"/>
    <property type="match status" value="1"/>
</dbReference>
<feature type="domain" description="Thioredoxin" evidence="6">
    <location>
        <begin position="19"/>
        <end position="169"/>
    </location>
</feature>
<sequence>MARNCTFKGEALTLTGRELNVGDKLPNFKLTGLDMNDISNSDFAGKILVISVVPSLDTPICSIQTKYFNQEASKLSSDVQILTVSMDLPFAQKRWCGAENVDKLTLASDYKYHGFGENFGTYIQEWGLLSRAVFVADTKGILQHVQYVAEISTEPDYESALFIVRKIEG</sequence>
<dbReference type="InterPro" id="IPR036249">
    <property type="entry name" value="Thioredoxin-like_sf"/>
</dbReference>
<dbReference type="SUPFAM" id="SSF52833">
    <property type="entry name" value="Thioredoxin-like"/>
    <property type="match status" value="1"/>
</dbReference>
<dbReference type="PANTHER" id="PTHR43110">
    <property type="entry name" value="THIOL PEROXIDASE"/>
    <property type="match status" value="1"/>
</dbReference>
<name>A0A7X9FPW9_9DELT</name>
<dbReference type="Proteomes" id="UP000524246">
    <property type="component" value="Unassembled WGS sequence"/>
</dbReference>